<dbReference type="PANTHER" id="PTHR19375">
    <property type="entry name" value="HEAT SHOCK PROTEIN 70KDA"/>
    <property type="match status" value="1"/>
</dbReference>
<keyword evidence="3" id="KW-0067">ATP-binding</keyword>
<dbReference type="GO" id="GO:0005524">
    <property type="term" value="F:ATP binding"/>
    <property type="evidence" value="ECO:0007669"/>
    <property type="project" value="UniProtKB-KW"/>
</dbReference>
<comment type="similarity">
    <text evidence="1">Belongs to the heat shock protein 70 family.</text>
</comment>
<dbReference type="EMBL" id="UYRS01018811">
    <property type="protein sequence ID" value="VDK40396.1"/>
    <property type="molecule type" value="Genomic_DNA"/>
</dbReference>
<evidence type="ECO:0000256" key="2">
    <source>
        <dbReference type="ARBA" id="ARBA00022741"/>
    </source>
</evidence>
<gene>
    <name evidence="4" type="ORF">TASK_LOCUS8480</name>
</gene>
<dbReference type="AlphaFoldDB" id="A0A0R3WCN7"/>
<name>A0A0R3WCN7_TAEAS</name>
<dbReference type="Proteomes" id="UP000282613">
    <property type="component" value="Unassembled WGS sequence"/>
</dbReference>
<dbReference type="WBParaSite" id="TASK_0000847901-mRNA-1">
    <property type="protein sequence ID" value="TASK_0000847901-mRNA-1"/>
    <property type="gene ID" value="TASK_0000847901"/>
</dbReference>
<dbReference type="InterPro" id="IPR029047">
    <property type="entry name" value="HSP70_peptide-bd_sf"/>
</dbReference>
<proteinExistence type="inferred from homology"/>
<dbReference type="SUPFAM" id="SSF100920">
    <property type="entry name" value="Heat shock protein 70kD (HSP70), peptide-binding domain"/>
    <property type="match status" value="1"/>
</dbReference>
<dbReference type="InterPro" id="IPR013126">
    <property type="entry name" value="Hsp_70_fam"/>
</dbReference>
<evidence type="ECO:0000256" key="1">
    <source>
        <dbReference type="ARBA" id="ARBA00007381"/>
    </source>
</evidence>
<dbReference type="GO" id="GO:0140662">
    <property type="term" value="F:ATP-dependent protein folding chaperone"/>
    <property type="evidence" value="ECO:0007669"/>
    <property type="project" value="InterPro"/>
</dbReference>
<keyword evidence="2" id="KW-0547">Nucleotide-binding</keyword>
<evidence type="ECO:0000256" key="3">
    <source>
        <dbReference type="ARBA" id="ARBA00022840"/>
    </source>
</evidence>
<protein>
    <submittedName>
        <fullName evidence="6">Alcohol dehydrogenase</fullName>
    </submittedName>
</protein>
<evidence type="ECO:0000313" key="4">
    <source>
        <dbReference type="EMBL" id="VDK40396.1"/>
    </source>
</evidence>
<evidence type="ECO:0000313" key="6">
    <source>
        <dbReference type="WBParaSite" id="TASK_0000847901-mRNA-1"/>
    </source>
</evidence>
<dbReference type="Pfam" id="PF00012">
    <property type="entry name" value="HSP70"/>
    <property type="match status" value="1"/>
</dbReference>
<dbReference type="STRING" id="60517.A0A0R3WCN7"/>
<accession>A0A0R3WCN7</accession>
<dbReference type="Gene3D" id="2.60.34.10">
    <property type="entry name" value="Substrate Binding Domain Of DNAk, Chain A, domain 1"/>
    <property type="match status" value="1"/>
</dbReference>
<organism evidence="6">
    <name type="scientific">Taenia asiatica</name>
    <name type="common">Asian tapeworm</name>
    <dbReference type="NCBI Taxonomy" id="60517"/>
    <lineage>
        <taxon>Eukaryota</taxon>
        <taxon>Metazoa</taxon>
        <taxon>Spiralia</taxon>
        <taxon>Lophotrochozoa</taxon>
        <taxon>Platyhelminthes</taxon>
        <taxon>Cestoda</taxon>
        <taxon>Eucestoda</taxon>
        <taxon>Cyclophyllidea</taxon>
        <taxon>Taeniidae</taxon>
        <taxon>Taenia</taxon>
    </lineage>
</organism>
<keyword evidence="5" id="KW-1185">Reference proteome</keyword>
<sequence>MVGIPPAPCCAPQIEVAFGFDANSVLSVSAVDELVKKQGDIIITIETGHLPKEEMEQMLAYAKTFEQVDGMQRSRIEAKASS</sequence>
<reference evidence="6" key="1">
    <citation type="submission" date="2017-02" db="UniProtKB">
        <authorList>
            <consortium name="WormBaseParasite"/>
        </authorList>
    </citation>
    <scope>IDENTIFICATION</scope>
</reference>
<evidence type="ECO:0000313" key="5">
    <source>
        <dbReference type="Proteomes" id="UP000282613"/>
    </source>
</evidence>
<reference evidence="4 5" key="2">
    <citation type="submission" date="2018-11" db="EMBL/GenBank/DDBJ databases">
        <authorList>
            <consortium name="Pathogen Informatics"/>
        </authorList>
    </citation>
    <scope>NUCLEOTIDE SEQUENCE [LARGE SCALE GENOMIC DNA]</scope>
</reference>